<evidence type="ECO:0000256" key="8">
    <source>
        <dbReference type="ARBA" id="ARBA00023239"/>
    </source>
</evidence>
<dbReference type="RefSeq" id="WP_345510999.1">
    <property type="nucleotide sequence ID" value="NZ_BAAAXD010000009.1"/>
</dbReference>
<keyword evidence="5 9" id="KW-0964">Secreted</keyword>
<evidence type="ECO:0000256" key="9">
    <source>
        <dbReference type="RuleBase" id="RU367009"/>
    </source>
</evidence>
<evidence type="ECO:0000256" key="5">
    <source>
        <dbReference type="ARBA" id="ARBA00022525"/>
    </source>
</evidence>
<keyword evidence="12" id="KW-1185">Reference proteome</keyword>
<gene>
    <name evidence="11" type="ORF">ACFFTL_30310</name>
</gene>
<comment type="catalytic activity">
    <reaction evidence="1 9">
        <text>Eliminative cleavage of (1-&gt;4)-alpha-D-galacturonan to give oligosaccharides with 4-deoxy-alpha-D-galact-4-enuronosyl groups at their non-reducing ends.</text>
        <dbReference type="EC" id="4.2.2.2"/>
    </reaction>
</comment>
<keyword evidence="8 9" id="KW-0456">Lyase</keyword>
<comment type="subcellular location">
    <subcellularLocation>
        <location evidence="3 9">Secreted</location>
    </subcellularLocation>
</comment>
<protein>
    <recommendedName>
        <fullName evidence="4 9">Pectate lyase</fullName>
        <ecNumber evidence="4 9">4.2.2.2</ecNumber>
    </recommendedName>
</protein>
<dbReference type="Proteomes" id="UP001589710">
    <property type="component" value="Unassembled WGS sequence"/>
</dbReference>
<feature type="compositionally biased region" description="Polar residues" evidence="10">
    <location>
        <begin position="65"/>
        <end position="76"/>
    </location>
</feature>
<evidence type="ECO:0000256" key="1">
    <source>
        <dbReference type="ARBA" id="ARBA00000695"/>
    </source>
</evidence>
<evidence type="ECO:0000256" key="4">
    <source>
        <dbReference type="ARBA" id="ARBA00012272"/>
    </source>
</evidence>
<evidence type="ECO:0000256" key="2">
    <source>
        <dbReference type="ARBA" id="ARBA00001913"/>
    </source>
</evidence>
<feature type="region of interest" description="Disordered" evidence="10">
    <location>
        <begin position="56"/>
        <end position="76"/>
    </location>
</feature>
<dbReference type="Pfam" id="PF03211">
    <property type="entry name" value="Pectate_lyase"/>
    <property type="match status" value="1"/>
</dbReference>
<evidence type="ECO:0000313" key="11">
    <source>
        <dbReference type="EMBL" id="MFB9576459.1"/>
    </source>
</evidence>
<sequence>MQNIRVISSGDSLVGINTNYGDTAEFSGLTIHDDADADIDICTEYKGVMNGEPTRIATGADGSNRIRSPSDITYVG</sequence>
<comment type="function">
    <text evidence="9">Catalyzes the depolymerization of both polygalacturonate and pectins of methyl esterification degree from 22 to 89%, with an endo mode of action. In contrast to the majority of pectate lyases, displays high activity on highly methylated pectins.</text>
</comment>
<reference evidence="11 12" key="1">
    <citation type="submission" date="2024-09" db="EMBL/GenBank/DDBJ databases">
        <authorList>
            <person name="Sun Q."/>
            <person name="Mori K."/>
        </authorList>
    </citation>
    <scope>NUCLEOTIDE SEQUENCE [LARGE SCALE GENOMIC DNA]</scope>
    <source>
        <strain evidence="11 12">JCM 3331</strain>
    </source>
</reference>
<keyword evidence="7 9" id="KW-0106">Calcium</keyword>
<dbReference type="InterPro" id="IPR004898">
    <property type="entry name" value="Pectate_lyase_PlyH/PlyE-like"/>
</dbReference>
<evidence type="ECO:0000313" key="12">
    <source>
        <dbReference type="Proteomes" id="UP001589710"/>
    </source>
</evidence>
<comment type="caution">
    <text evidence="11">The sequence shown here is derived from an EMBL/GenBank/DDBJ whole genome shotgun (WGS) entry which is preliminary data.</text>
</comment>
<proteinExistence type="inferred from homology"/>
<organism evidence="11 12">
    <name type="scientific">Streptomyces yanii</name>
    <dbReference type="NCBI Taxonomy" id="78510"/>
    <lineage>
        <taxon>Bacteria</taxon>
        <taxon>Bacillati</taxon>
        <taxon>Actinomycetota</taxon>
        <taxon>Actinomycetes</taxon>
        <taxon>Kitasatosporales</taxon>
        <taxon>Streptomycetaceae</taxon>
        <taxon>Streptomyces</taxon>
    </lineage>
</organism>
<accession>A0ABV5RHT4</accession>
<dbReference type="EMBL" id="JBHMCG010000134">
    <property type="protein sequence ID" value="MFB9576459.1"/>
    <property type="molecule type" value="Genomic_DNA"/>
</dbReference>
<evidence type="ECO:0000256" key="10">
    <source>
        <dbReference type="SAM" id="MobiDB-lite"/>
    </source>
</evidence>
<dbReference type="InterPro" id="IPR012334">
    <property type="entry name" value="Pectin_lyas_fold"/>
</dbReference>
<dbReference type="Gene3D" id="2.160.20.10">
    <property type="entry name" value="Single-stranded right-handed beta-helix, Pectin lyase-like"/>
    <property type="match status" value="1"/>
</dbReference>
<dbReference type="GO" id="GO:0030570">
    <property type="term" value="F:pectate lyase activity"/>
    <property type="evidence" value="ECO:0007669"/>
    <property type="project" value="UniProtKB-EC"/>
</dbReference>
<evidence type="ECO:0000256" key="7">
    <source>
        <dbReference type="ARBA" id="ARBA00022837"/>
    </source>
</evidence>
<name>A0ABV5RHT4_9ACTN</name>
<comment type="similarity">
    <text evidence="9">Belongs to the polysaccharide lyase 3 family.</text>
</comment>
<evidence type="ECO:0000256" key="6">
    <source>
        <dbReference type="ARBA" id="ARBA00022729"/>
    </source>
</evidence>
<comment type="cofactor">
    <cofactor evidence="2 9">
        <name>Ca(2+)</name>
        <dbReference type="ChEBI" id="CHEBI:29108"/>
    </cofactor>
</comment>
<evidence type="ECO:0000256" key="3">
    <source>
        <dbReference type="ARBA" id="ARBA00004613"/>
    </source>
</evidence>
<dbReference type="EC" id="4.2.2.2" evidence="4 9"/>
<keyword evidence="6" id="KW-0732">Signal</keyword>